<dbReference type="GO" id="GO:0006352">
    <property type="term" value="P:DNA-templated transcription initiation"/>
    <property type="evidence" value="ECO:0007669"/>
    <property type="project" value="InterPro"/>
</dbReference>
<evidence type="ECO:0000256" key="2">
    <source>
        <dbReference type="ARBA" id="ARBA00023015"/>
    </source>
</evidence>
<dbReference type="PANTHER" id="PTHR43133">
    <property type="entry name" value="RNA POLYMERASE ECF-TYPE SIGMA FACTO"/>
    <property type="match status" value="1"/>
</dbReference>
<dbReference type="Gene3D" id="1.10.1740.10">
    <property type="match status" value="1"/>
</dbReference>
<dbReference type="InterPro" id="IPR013325">
    <property type="entry name" value="RNA_pol_sigma_r2"/>
</dbReference>
<dbReference type="PANTHER" id="PTHR43133:SF60">
    <property type="entry name" value="RNA POLYMERASE SIGMA FACTOR SIGV"/>
    <property type="match status" value="1"/>
</dbReference>
<accession>A0A1M6EID4</accession>
<organism evidence="7 8">
    <name type="scientific">Lutispora thermophila DSM 19022</name>
    <dbReference type="NCBI Taxonomy" id="1122184"/>
    <lineage>
        <taxon>Bacteria</taxon>
        <taxon>Bacillati</taxon>
        <taxon>Bacillota</taxon>
        <taxon>Clostridia</taxon>
        <taxon>Lutisporales</taxon>
        <taxon>Lutisporaceae</taxon>
        <taxon>Lutispora</taxon>
    </lineage>
</organism>
<comment type="similarity">
    <text evidence="1">Belongs to the sigma-70 factor family. ECF subfamily.</text>
</comment>
<feature type="domain" description="RNA polymerase sigma factor 70 region 4 type 2" evidence="6">
    <location>
        <begin position="127"/>
        <end position="177"/>
    </location>
</feature>
<dbReference type="NCBIfam" id="TIGR02937">
    <property type="entry name" value="sigma70-ECF"/>
    <property type="match status" value="1"/>
</dbReference>
<keyword evidence="4" id="KW-0804">Transcription</keyword>
<dbReference type="AlphaFoldDB" id="A0A1M6EID4"/>
<evidence type="ECO:0000313" key="8">
    <source>
        <dbReference type="Proteomes" id="UP000184442"/>
    </source>
</evidence>
<name>A0A1M6EID4_9FIRM</name>
<reference evidence="7 8" key="1">
    <citation type="submission" date="2016-11" db="EMBL/GenBank/DDBJ databases">
        <authorList>
            <person name="Jaros S."/>
            <person name="Januszkiewicz K."/>
            <person name="Wedrychowicz H."/>
        </authorList>
    </citation>
    <scope>NUCLEOTIDE SEQUENCE [LARGE SCALE GENOMIC DNA]</scope>
    <source>
        <strain evidence="7 8">DSM 19022</strain>
    </source>
</reference>
<dbReference type="SUPFAM" id="SSF88659">
    <property type="entry name" value="Sigma3 and sigma4 domains of RNA polymerase sigma factors"/>
    <property type="match status" value="1"/>
</dbReference>
<dbReference type="InterPro" id="IPR013249">
    <property type="entry name" value="RNA_pol_sigma70_r4_t2"/>
</dbReference>
<evidence type="ECO:0000256" key="3">
    <source>
        <dbReference type="ARBA" id="ARBA00023082"/>
    </source>
</evidence>
<evidence type="ECO:0000259" key="6">
    <source>
        <dbReference type="Pfam" id="PF08281"/>
    </source>
</evidence>
<keyword evidence="3" id="KW-0731">Sigma factor</keyword>
<dbReference type="GO" id="GO:0003677">
    <property type="term" value="F:DNA binding"/>
    <property type="evidence" value="ECO:0007669"/>
    <property type="project" value="InterPro"/>
</dbReference>
<dbReference type="RefSeq" id="WP_073025674.1">
    <property type="nucleotide sequence ID" value="NZ_FQZS01000009.1"/>
</dbReference>
<sequence length="198" mass="23268">MRDEELIELIIKGEANLYAELVSRYQNKVFSTAYNYTRDYEEAKDLTQEIFIKVYNNLGNFQNKAQFSTYLFRIAVNRCIDWTRKKRAKTISILSCQDEDDVDVYDFIADCGSNPEEILLRQENADIIRAEINKLPEIYRTVMIMYYFQDFSPQEIADILKVPRKTIDTRLFRARKFIKKRLALKVDFGGGTIALQPS</sequence>
<dbReference type="Pfam" id="PF08281">
    <property type="entry name" value="Sigma70_r4_2"/>
    <property type="match status" value="1"/>
</dbReference>
<evidence type="ECO:0000313" key="7">
    <source>
        <dbReference type="EMBL" id="SHI85254.1"/>
    </source>
</evidence>
<dbReference type="Pfam" id="PF04542">
    <property type="entry name" value="Sigma70_r2"/>
    <property type="match status" value="1"/>
</dbReference>
<proteinExistence type="inferred from homology"/>
<evidence type="ECO:0000256" key="1">
    <source>
        <dbReference type="ARBA" id="ARBA00010641"/>
    </source>
</evidence>
<feature type="domain" description="RNA polymerase sigma-70 region 2" evidence="5">
    <location>
        <begin position="21"/>
        <end position="87"/>
    </location>
</feature>
<dbReference type="SUPFAM" id="SSF88946">
    <property type="entry name" value="Sigma2 domain of RNA polymerase sigma factors"/>
    <property type="match status" value="1"/>
</dbReference>
<keyword evidence="8" id="KW-1185">Reference proteome</keyword>
<dbReference type="STRING" id="1122184.SAMN02745176_01583"/>
<dbReference type="InterPro" id="IPR014284">
    <property type="entry name" value="RNA_pol_sigma-70_dom"/>
</dbReference>
<dbReference type="EMBL" id="FQZS01000009">
    <property type="protein sequence ID" value="SHI85254.1"/>
    <property type="molecule type" value="Genomic_DNA"/>
</dbReference>
<protein>
    <submittedName>
        <fullName evidence="7">RNA polymerase sigma-70 factor, ECF subfamily</fullName>
    </submittedName>
</protein>
<dbReference type="OrthoDB" id="9784984at2"/>
<dbReference type="InterPro" id="IPR036388">
    <property type="entry name" value="WH-like_DNA-bd_sf"/>
</dbReference>
<gene>
    <name evidence="7" type="ORF">SAMN02745176_01583</name>
</gene>
<dbReference type="GO" id="GO:0016987">
    <property type="term" value="F:sigma factor activity"/>
    <property type="evidence" value="ECO:0007669"/>
    <property type="project" value="UniProtKB-KW"/>
</dbReference>
<evidence type="ECO:0000256" key="4">
    <source>
        <dbReference type="ARBA" id="ARBA00023163"/>
    </source>
</evidence>
<dbReference type="InterPro" id="IPR013324">
    <property type="entry name" value="RNA_pol_sigma_r3/r4-like"/>
</dbReference>
<keyword evidence="2" id="KW-0805">Transcription regulation</keyword>
<dbReference type="InterPro" id="IPR039425">
    <property type="entry name" value="RNA_pol_sigma-70-like"/>
</dbReference>
<dbReference type="InterPro" id="IPR007627">
    <property type="entry name" value="RNA_pol_sigma70_r2"/>
</dbReference>
<dbReference type="CDD" id="cd06171">
    <property type="entry name" value="Sigma70_r4"/>
    <property type="match status" value="1"/>
</dbReference>
<dbReference type="Proteomes" id="UP000184442">
    <property type="component" value="Unassembled WGS sequence"/>
</dbReference>
<dbReference type="Gene3D" id="1.10.10.10">
    <property type="entry name" value="Winged helix-like DNA-binding domain superfamily/Winged helix DNA-binding domain"/>
    <property type="match status" value="1"/>
</dbReference>
<evidence type="ECO:0000259" key="5">
    <source>
        <dbReference type="Pfam" id="PF04542"/>
    </source>
</evidence>